<evidence type="ECO:0000313" key="6">
    <source>
        <dbReference type="EMBL" id="GBN73872.1"/>
    </source>
</evidence>
<dbReference type="Proteomes" id="UP000499080">
    <property type="component" value="Unassembled WGS sequence"/>
</dbReference>
<feature type="compositionally biased region" description="Polar residues" evidence="4">
    <location>
        <begin position="143"/>
        <end position="155"/>
    </location>
</feature>
<dbReference type="InterPro" id="IPR050468">
    <property type="entry name" value="Cuticle_Struct_Prot"/>
</dbReference>
<keyword evidence="2 3" id="KW-0193">Cuticle</keyword>
<evidence type="ECO:0000313" key="7">
    <source>
        <dbReference type="Proteomes" id="UP000499080"/>
    </source>
</evidence>
<dbReference type="PROSITE" id="PS51155">
    <property type="entry name" value="CHIT_BIND_RR_2"/>
    <property type="match status" value="1"/>
</dbReference>
<evidence type="ECO:0000256" key="3">
    <source>
        <dbReference type="PROSITE-ProRule" id="PRU00497"/>
    </source>
</evidence>
<evidence type="ECO:0008006" key="8">
    <source>
        <dbReference type="Google" id="ProtNLM"/>
    </source>
</evidence>
<feature type="region of interest" description="Disordered" evidence="4">
    <location>
        <begin position="235"/>
        <end position="263"/>
    </location>
</feature>
<proteinExistence type="predicted"/>
<dbReference type="AlphaFoldDB" id="A0A4Y2RDN4"/>
<keyword evidence="7" id="KW-1185">Reference proteome</keyword>
<sequence length="263" mass="29572">MPLTLFTKTKSLMIKGGGGENPCYGLGTTYPRYATGVSCHEKKAYRTFVTIRKEMKCFISVFFVLSVIIWENAGVHADKGYPKKPYGFGYNIDDGYGNTQHRHESADSYDGGVKGSYGYWNADGVYRTVYYTADKTGFRANIKTNEPGTANQNPADVQITAYDPPPPKYPPPPPKYPAPAKYAPAYPVPAYPDPPKYPQPKYPQPSYPKSYSYFHKYVPKYSKYPLPAYPQPKYPAASYPQPQYSSPSYPQPKYPPQPAYPQP</sequence>
<feature type="compositionally biased region" description="Pro residues" evidence="4">
    <location>
        <begin position="249"/>
        <end position="263"/>
    </location>
</feature>
<dbReference type="InterPro" id="IPR000618">
    <property type="entry name" value="Insect_cuticle"/>
</dbReference>
<evidence type="ECO:0000313" key="5">
    <source>
        <dbReference type="EMBL" id="GBN73857.1"/>
    </source>
</evidence>
<feature type="region of interest" description="Disordered" evidence="4">
    <location>
        <begin position="143"/>
        <end position="174"/>
    </location>
</feature>
<gene>
    <name evidence="6" type="ORF">AVEN_11633_1</name>
    <name evidence="5" type="ORF">AVEN_186654_1</name>
</gene>
<evidence type="ECO:0000256" key="4">
    <source>
        <dbReference type="SAM" id="MobiDB-lite"/>
    </source>
</evidence>
<name>A0A4Y2RDN4_ARAVE</name>
<reference evidence="6 7" key="1">
    <citation type="journal article" date="2019" name="Sci. Rep.">
        <title>Orb-weaving spider Araneus ventricosus genome elucidates the spidroin gene catalogue.</title>
        <authorList>
            <person name="Kono N."/>
            <person name="Nakamura H."/>
            <person name="Ohtoshi R."/>
            <person name="Moran D.A.P."/>
            <person name="Shinohara A."/>
            <person name="Yoshida Y."/>
            <person name="Fujiwara M."/>
            <person name="Mori M."/>
            <person name="Tomita M."/>
            <person name="Arakawa K."/>
        </authorList>
    </citation>
    <scope>NUCLEOTIDE SEQUENCE [LARGE SCALE GENOMIC DNA]</scope>
</reference>
<feature type="non-terminal residue" evidence="6">
    <location>
        <position position="263"/>
    </location>
</feature>
<dbReference type="GO" id="GO:0008010">
    <property type="term" value="F:structural constituent of chitin-based larval cuticle"/>
    <property type="evidence" value="ECO:0007669"/>
    <property type="project" value="TreeGrafter"/>
</dbReference>
<evidence type="ECO:0000256" key="1">
    <source>
        <dbReference type="ARBA" id="ARBA00002980"/>
    </source>
</evidence>
<dbReference type="PRINTS" id="PR00947">
    <property type="entry name" value="CUTICLE"/>
</dbReference>
<dbReference type="Pfam" id="PF00379">
    <property type="entry name" value="Chitin_bind_4"/>
    <property type="match status" value="1"/>
</dbReference>
<feature type="compositionally biased region" description="Pro residues" evidence="4">
    <location>
        <begin position="163"/>
        <end position="174"/>
    </location>
</feature>
<dbReference type="EMBL" id="BGPR01016693">
    <property type="protein sequence ID" value="GBN73857.1"/>
    <property type="molecule type" value="Genomic_DNA"/>
</dbReference>
<feature type="compositionally biased region" description="Low complexity" evidence="4">
    <location>
        <begin position="235"/>
        <end position="248"/>
    </location>
</feature>
<dbReference type="GO" id="GO:0062129">
    <property type="term" value="C:chitin-based extracellular matrix"/>
    <property type="evidence" value="ECO:0007669"/>
    <property type="project" value="TreeGrafter"/>
</dbReference>
<evidence type="ECO:0000256" key="2">
    <source>
        <dbReference type="ARBA" id="ARBA00022460"/>
    </source>
</evidence>
<dbReference type="PANTHER" id="PTHR10380">
    <property type="entry name" value="CUTICLE PROTEIN"/>
    <property type="match status" value="1"/>
</dbReference>
<accession>A0A4Y2RDN4</accession>
<comment type="function">
    <text evidence="1">Component of the rigid cuticle of the spider.</text>
</comment>
<dbReference type="EMBL" id="BGPR01016699">
    <property type="protein sequence ID" value="GBN73872.1"/>
    <property type="molecule type" value="Genomic_DNA"/>
</dbReference>
<dbReference type="InterPro" id="IPR031311">
    <property type="entry name" value="CHIT_BIND_RR_consensus"/>
</dbReference>
<comment type="caution">
    <text evidence="6">The sequence shown here is derived from an EMBL/GenBank/DDBJ whole genome shotgun (WGS) entry which is preliminary data.</text>
</comment>
<protein>
    <recommendedName>
        <fullName evidence="8">Cuticle protein 16.8</fullName>
    </recommendedName>
</protein>
<organism evidence="6 7">
    <name type="scientific">Araneus ventricosus</name>
    <name type="common">Orbweaver spider</name>
    <name type="synonym">Epeira ventricosa</name>
    <dbReference type="NCBI Taxonomy" id="182803"/>
    <lineage>
        <taxon>Eukaryota</taxon>
        <taxon>Metazoa</taxon>
        <taxon>Ecdysozoa</taxon>
        <taxon>Arthropoda</taxon>
        <taxon>Chelicerata</taxon>
        <taxon>Arachnida</taxon>
        <taxon>Araneae</taxon>
        <taxon>Araneomorphae</taxon>
        <taxon>Entelegynae</taxon>
        <taxon>Araneoidea</taxon>
        <taxon>Araneidae</taxon>
        <taxon>Araneus</taxon>
    </lineage>
</organism>
<dbReference type="PROSITE" id="PS00233">
    <property type="entry name" value="CHIT_BIND_RR_1"/>
    <property type="match status" value="1"/>
</dbReference>